<dbReference type="SUPFAM" id="SSF46565">
    <property type="entry name" value="Chaperone J-domain"/>
    <property type="match status" value="1"/>
</dbReference>
<dbReference type="EMBL" id="JAGGNH010000002">
    <property type="protein sequence ID" value="KAJ0981160.1"/>
    <property type="molecule type" value="Genomic_DNA"/>
</dbReference>
<feature type="region of interest" description="Disordered" evidence="1">
    <location>
        <begin position="36"/>
        <end position="67"/>
    </location>
</feature>
<keyword evidence="4" id="KW-1185">Reference proteome</keyword>
<dbReference type="InterPro" id="IPR036869">
    <property type="entry name" value="J_dom_sf"/>
</dbReference>
<evidence type="ECO:0000313" key="4">
    <source>
        <dbReference type="Proteomes" id="UP001085076"/>
    </source>
</evidence>
<dbReference type="PANTHER" id="PTHR47726">
    <property type="entry name" value="NAD(P)H-QUINONE OXIDOREDUCTASE SUBUNIT U, CHLOROPLASTIC"/>
    <property type="match status" value="1"/>
</dbReference>
<dbReference type="GO" id="GO:0009535">
    <property type="term" value="C:chloroplast thylakoid membrane"/>
    <property type="evidence" value="ECO:0007669"/>
    <property type="project" value="InterPro"/>
</dbReference>
<dbReference type="PROSITE" id="PS50076">
    <property type="entry name" value="DNAJ_2"/>
    <property type="match status" value="1"/>
</dbReference>
<dbReference type="Gene3D" id="1.10.287.110">
    <property type="entry name" value="DnaJ domain"/>
    <property type="match status" value="1"/>
</dbReference>
<dbReference type="FunFam" id="1.10.287.110:FF:000080">
    <property type="entry name" value="NAD(P)H-quinone oxidoreductase subunit U chloroplastic"/>
    <property type="match status" value="1"/>
</dbReference>
<protein>
    <recommendedName>
        <fullName evidence="2">J domain-containing protein</fullName>
    </recommendedName>
</protein>
<organism evidence="3 4">
    <name type="scientific">Dioscorea zingiberensis</name>
    <dbReference type="NCBI Taxonomy" id="325984"/>
    <lineage>
        <taxon>Eukaryota</taxon>
        <taxon>Viridiplantae</taxon>
        <taxon>Streptophyta</taxon>
        <taxon>Embryophyta</taxon>
        <taxon>Tracheophyta</taxon>
        <taxon>Spermatophyta</taxon>
        <taxon>Magnoliopsida</taxon>
        <taxon>Liliopsida</taxon>
        <taxon>Dioscoreales</taxon>
        <taxon>Dioscoreaceae</taxon>
        <taxon>Dioscorea</taxon>
    </lineage>
</organism>
<dbReference type="PANTHER" id="PTHR47726:SF1">
    <property type="entry name" value="NAD(P)H-QUINONE OXIDOREDUCTASE SUBUNIT U, CHLOROPLASTIC"/>
    <property type="match status" value="1"/>
</dbReference>
<accession>A0A9D5CZF0</accession>
<reference evidence="3" key="2">
    <citation type="journal article" date="2022" name="Hortic Res">
        <title>The genome of Dioscorea zingiberensis sheds light on the biosynthesis, origin and evolution of the medicinally important diosgenin saponins.</title>
        <authorList>
            <person name="Li Y."/>
            <person name="Tan C."/>
            <person name="Li Z."/>
            <person name="Guo J."/>
            <person name="Li S."/>
            <person name="Chen X."/>
            <person name="Wang C."/>
            <person name="Dai X."/>
            <person name="Yang H."/>
            <person name="Song W."/>
            <person name="Hou L."/>
            <person name="Xu J."/>
            <person name="Tong Z."/>
            <person name="Xu A."/>
            <person name="Yuan X."/>
            <person name="Wang W."/>
            <person name="Yang Q."/>
            <person name="Chen L."/>
            <person name="Sun Z."/>
            <person name="Wang K."/>
            <person name="Pan B."/>
            <person name="Chen J."/>
            <person name="Bao Y."/>
            <person name="Liu F."/>
            <person name="Qi X."/>
            <person name="Gang D.R."/>
            <person name="Wen J."/>
            <person name="Li J."/>
        </authorList>
    </citation>
    <scope>NUCLEOTIDE SEQUENCE</scope>
    <source>
        <strain evidence="3">Dzin_1.0</strain>
    </source>
</reference>
<proteinExistence type="predicted"/>
<dbReference type="InterPro" id="IPR044199">
    <property type="entry name" value="NdhU_chloroplastic"/>
</dbReference>
<comment type="caution">
    <text evidence="3">The sequence shown here is derived from an EMBL/GenBank/DDBJ whole genome shotgun (WGS) entry which is preliminary data.</text>
</comment>
<sequence>MAAVGFPSPPLKLCSLTSSSSRLPARHLSFRMRCSADTAPDSSSQENIAATASSPPPSTPDTSVETSKLPHSLISAANVQKALRGIAITNVDHYGKLGIPRGASYDEVNVAYKKKREEMMSQGLDEEQISKELELLKESYMILSSEEERRLYDWSLARSEKPDRYTWPFEADITQAPKGTPPPQEPEDVGPTRLVGYFFLAWLILSVILSVSLNRPNSLLPGLAIRSPGAAGVSLRRGLHGLGKRGREVGVEVDDPSDVVVELSDQSNIAAELVGDSRLMVLVDLIDEHSVLIQNTLNLNKAVLEALEDLVVHLAAIANP</sequence>
<dbReference type="OrthoDB" id="2013770at2759"/>
<name>A0A9D5CZF0_9LILI</name>
<dbReference type="GO" id="GO:0010598">
    <property type="term" value="C:NAD(P)H dehydrogenase complex (plastoquinone)"/>
    <property type="evidence" value="ECO:0007669"/>
    <property type="project" value="InterPro"/>
</dbReference>
<reference evidence="3" key="1">
    <citation type="submission" date="2021-03" db="EMBL/GenBank/DDBJ databases">
        <authorList>
            <person name="Li Z."/>
            <person name="Yang C."/>
        </authorList>
    </citation>
    <scope>NUCLEOTIDE SEQUENCE</scope>
    <source>
        <strain evidence="3">Dzin_1.0</strain>
        <tissue evidence="3">Leaf</tissue>
    </source>
</reference>
<evidence type="ECO:0000256" key="1">
    <source>
        <dbReference type="SAM" id="MobiDB-lite"/>
    </source>
</evidence>
<gene>
    <name evidence="3" type="ORF">J5N97_009415</name>
</gene>
<evidence type="ECO:0000313" key="3">
    <source>
        <dbReference type="EMBL" id="KAJ0981160.1"/>
    </source>
</evidence>
<feature type="domain" description="J" evidence="2">
    <location>
        <begin position="92"/>
        <end position="156"/>
    </location>
</feature>
<dbReference type="Proteomes" id="UP001085076">
    <property type="component" value="Miscellaneous, Linkage group lg02"/>
</dbReference>
<evidence type="ECO:0000259" key="2">
    <source>
        <dbReference type="PROSITE" id="PS50076"/>
    </source>
</evidence>
<dbReference type="GO" id="GO:0005783">
    <property type="term" value="C:endoplasmic reticulum"/>
    <property type="evidence" value="ECO:0007669"/>
    <property type="project" value="UniProtKB-ARBA"/>
</dbReference>
<dbReference type="AlphaFoldDB" id="A0A9D5CZF0"/>
<dbReference type="InterPro" id="IPR001623">
    <property type="entry name" value="DnaJ_domain"/>
</dbReference>